<reference evidence="2" key="1">
    <citation type="submission" date="2021-06" db="EMBL/GenBank/DDBJ databases">
        <title>Comparative genomics, transcriptomics and evolutionary studies reveal genomic signatures of adaptation to plant cell wall in hemibiotrophic fungi.</title>
        <authorList>
            <consortium name="DOE Joint Genome Institute"/>
            <person name="Baroncelli R."/>
            <person name="Diaz J.F."/>
            <person name="Benocci T."/>
            <person name="Peng M."/>
            <person name="Battaglia E."/>
            <person name="Haridas S."/>
            <person name="Andreopoulos W."/>
            <person name="Labutti K."/>
            <person name="Pangilinan J."/>
            <person name="Floch G.L."/>
            <person name="Makela M.R."/>
            <person name="Henrissat B."/>
            <person name="Grigoriev I.V."/>
            <person name="Crouch J.A."/>
            <person name="De Vries R.P."/>
            <person name="Sukno S.A."/>
            <person name="Thon M.R."/>
        </authorList>
    </citation>
    <scope>NUCLEOTIDE SEQUENCE</scope>
    <source>
        <strain evidence="2">CBS 193.32</strain>
    </source>
</reference>
<dbReference type="RefSeq" id="XP_060421672.1">
    <property type="nucleotide sequence ID" value="XM_060576577.1"/>
</dbReference>
<accession>A0AAJ0A5L1</accession>
<protein>
    <recommendedName>
        <fullName evidence="4">Modin</fullName>
    </recommendedName>
</protein>
<feature type="region of interest" description="Disordered" evidence="1">
    <location>
        <begin position="857"/>
        <end position="876"/>
    </location>
</feature>
<gene>
    <name evidence="2" type="ORF">BDP55DRAFT_687493</name>
</gene>
<sequence>MNFLQAHSSSFSCPTGTCPLRYHSPTANSRMADPLSIASSIVGILAAAGKVIEILGPYMSAVKDTPKIAVSVHTEVISSRIILSSLHGLLENLGVASRSRTSLVPIDDLITVFTNGVLIFSELERSVSPMNLAGINGIKLRMQWVRKEGDFVAMLDRLKGFKNTTLLLLNILQCDSDWRAVKTQDELAAKIMNLQQTTDISRRLENLEDTFDALSHIEPRRPSEARSAISALLDDRSDDQSFYSVGTQRPQPESTLQPSNLARSHPPIPSFEFQAALDESLPYRKAREGVIDFSIKGSVAASNAWSVFSGVSLSDVSILSNIAIPVYPRDISNPSHYKFMKATATKVYTARRPTEATMGMWATTISRVARPRELRFEILFEAPVIFLCPPGNNRGPVKGSPIFFINGSQASLNQTMSSLWNETVRYKGIAGKDQKQSARHADNEQASWIALLSTLQRMEHDSRAWQRLQYEQKAKPAQPPKVAAPTAPPEDIDSVLDQVNQRYTLAVAVQRKLRSWDAIPPNFKKPYAVTTWCHIVELLAVLNVYWVEFDRTNDIYRGEGNGLTVTSLKVSDLGIVFTFQVHGRNRFESNRVIPIDEVKELSFGFVPTIYRSEIDMRRLKFPNEESRDLSTLNFSSMNEIGEALVLIGCNTKTVNYFTAKTRTARVTHVFPIAFEIVGMLARTLHIEKSAFRQLPNPTLFQWDKKNFSLTKLLNAFALQMQRQFGEKANSGVVKVIWRHTEVLQDEIDKLSHTVEQGNWLSLLLMDALHSALDDMDEILTGMKKERLQIKKTHTTNSTLAQIAPEKPAPPKTEVEQGKPSCANGARQAHVKDVLRNHIQAVLCGFNEKSEQGVQKVPSQEVSQDAAQDNQATGRSRIDRFEAIDAASPEEREMKLMEVYFDIVRRKVKNQGQQLVWGEEQAPLLEEKLLNMEDDGEVVNLLDPNLDVEHEDIWCTLVFRMICWLMLHDFHHKDVQNVSKSELLGSRLPVYIA</sequence>
<proteinExistence type="predicted"/>
<organism evidence="2 3">
    <name type="scientific">Colletotrichum godetiae</name>
    <dbReference type="NCBI Taxonomy" id="1209918"/>
    <lineage>
        <taxon>Eukaryota</taxon>
        <taxon>Fungi</taxon>
        <taxon>Dikarya</taxon>
        <taxon>Ascomycota</taxon>
        <taxon>Pezizomycotina</taxon>
        <taxon>Sordariomycetes</taxon>
        <taxon>Hypocreomycetidae</taxon>
        <taxon>Glomerellales</taxon>
        <taxon>Glomerellaceae</taxon>
        <taxon>Colletotrichum</taxon>
        <taxon>Colletotrichum acutatum species complex</taxon>
    </lineage>
</organism>
<dbReference type="EMBL" id="JAHMHR010000113">
    <property type="protein sequence ID" value="KAK1656908.1"/>
    <property type="molecule type" value="Genomic_DNA"/>
</dbReference>
<feature type="compositionally biased region" description="Polar residues" evidence="1">
    <location>
        <begin position="242"/>
        <end position="262"/>
    </location>
</feature>
<dbReference type="GeneID" id="85461103"/>
<evidence type="ECO:0008006" key="4">
    <source>
        <dbReference type="Google" id="ProtNLM"/>
    </source>
</evidence>
<feature type="compositionally biased region" description="Polar residues" evidence="1">
    <location>
        <begin position="857"/>
        <end position="873"/>
    </location>
</feature>
<evidence type="ECO:0000313" key="2">
    <source>
        <dbReference type="EMBL" id="KAK1656908.1"/>
    </source>
</evidence>
<evidence type="ECO:0000313" key="3">
    <source>
        <dbReference type="Proteomes" id="UP001224890"/>
    </source>
</evidence>
<evidence type="ECO:0000256" key="1">
    <source>
        <dbReference type="SAM" id="MobiDB-lite"/>
    </source>
</evidence>
<comment type="caution">
    <text evidence="2">The sequence shown here is derived from an EMBL/GenBank/DDBJ whole genome shotgun (WGS) entry which is preliminary data.</text>
</comment>
<dbReference type="AlphaFoldDB" id="A0AAJ0A5L1"/>
<name>A0AAJ0A5L1_9PEZI</name>
<keyword evidence="3" id="KW-1185">Reference proteome</keyword>
<dbReference type="Proteomes" id="UP001224890">
    <property type="component" value="Unassembled WGS sequence"/>
</dbReference>
<feature type="region of interest" description="Disordered" evidence="1">
    <location>
        <begin position="242"/>
        <end position="263"/>
    </location>
</feature>